<evidence type="ECO:0000256" key="6">
    <source>
        <dbReference type="ARBA" id="ARBA00022989"/>
    </source>
</evidence>
<accession>A0ABW3Y0P6</accession>
<evidence type="ECO:0000256" key="1">
    <source>
        <dbReference type="ARBA" id="ARBA00004651"/>
    </source>
</evidence>
<keyword evidence="10" id="KW-1185">Reference proteome</keyword>
<dbReference type="Proteomes" id="UP001597201">
    <property type="component" value="Unassembled WGS sequence"/>
</dbReference>
<dbReference type="InterPro" id="IPR045863">
    <property type="entry name" value="CorA_TM1_TM2"/>
</dbReference>
<dbReference type="Gene3D" id="3.30.460.20">
    <property type="entry name" value="CorA soluble domain-like"/>
    <property type="match status" value="1"/>
</dbReference>
<keyword evidence="7 8" id="KW-0472">Membrane</keyword>
<dbReference type="InterPro" id="IPR045861">
    <property type="entry name" value="CorA_cytoplasmic_dom"/>
</dbReference>
<proteinExistence type="inferred from homology"/>
<evidence type="ECO:0000256" key="5">
    <source>
        <dbReference type="ARBA" id="ARBA00022692"/>
    </source>
</evidence>
<comment type="similarity">
    <text evidence="2 8">Belongs to the CorA metal ion transporter (MIT) (TC 1.A.35) family.</text>
</comment>
<gene>
    <name evidence="8 9" type="primary">corA</name>
    <name evidence="9" type="ORF">ACFQ39_07030</name>
</gene>
<dbReference type="PANTHER" id="PTHR46494">
    <property type="entry name" value="CORA FAMILY METAL ION TRANSPORTER (EUROFUNG)"/>
    <property type="match status" value="1"/>
</dbReference>
<keyword evidence="8" id="KW-0406">Ion transport</keyword>
<protein>
    <recommendedName>
        <fullName evidence="8">Magnesium transport protein CorA</fullName>
    </recommendedName>
</protein>
<evidence type="ECO:0000256" key="8">
    <source>
        <dbReference type="RuleBase" id="RU362010"/>
    </source>
</evidence>
<keyword evidence="3 8" id="KW-0813">Transport</keyword>
<comment type="caution">
    <text evidence="9">The sequence shown here is derived from an EMBL/GenBank/DDBJ whole genome shotgun (WGS) entry which is preliminary data.</text>
</comment>
<comment type="subcellular location">
    <subcellularLocation>
        <location evidence="1">Cell membrane</location>
        <topology evidence="1">Multi-pass membrane protein</topology>
    </subcellularLocation>
    <subcellularLocation>
        <location evidence="8">Membrane</location>
        <topology evidence="8">Multi-pass membrane protein</topology>
    </subcellularLocation>
</comment>
<keyword evidence="6 8" id="KW-1133">Transmembrane helix</keyword>
<keyword evidence="5 8" id="KW-0812">Transmembrane</keyword>
<dbReference type="SUPFAM" id="SSF144083">
    <property type="entry name" value="Magnesium transport protein CorA, transmembrane region"/>
    <property type="match status" value="1"/>
</dbReference>
<feature type="transmembrane region" description="Helical" evidence="8">
    <location>
        <begin position="324"/>
        <end position="344"/>
    </location>
</feature>
<dbReference type="Gene3D" id="1.20.58.340">
    <property type="entry name" value="Magnesium transport protein CorA, transmembrane region"/>
    <property type="match status" value="2"/>
</dbReference>
<feature type="transmembrane region" description="Helical" evidence="8">
    <location>
        <begin position="292"/>
        <end position="312"/>
    </location>
</feature>
<dbReference type="NCBIfam" id="TIGR00383">
    <property type="entry name" value="corA"/>
    <property type="match status" value="1"/>
</dbReference>
<reference evidence="10" key="1">
    <citation type="journal article" date="2019" name="Int. J. Syst. Evol. Microbiol.">
        <title>The Global Catalogue of Microorganisms (GCM) 10K type strain sequencing project: providing services to taxonomists for standard genome sequencing and annotation.</title>
        <authorList>
            <consortium name="The Broad Institute Genomics Platform"/>
            <consortium name="The Broad Institute Genome Sequencing Center for Infectious Disease"/>
            <person name="Wu L."/>
            <person name="Ma J."/>
        </authorList>
    </citation>
    <scope>NUCLEOTIDE SEQUENCE [LARGE SCALE GENOMIC DNA]</scope>
    <source>
        <strain evidence="10">CCUG 61485</strain>
    </source>
</reference>
<sequence length="350" mass="41651">MGKRNRKRKNPGQRHFVGRKLDVIPELQLFKYRKEDYLEITSLKHPDELKNFLEPEYRYWLNLSGIQEIDLVKAVCDKLNMHNLIIDSILDFAQVSKFQEFENNYYFSISSLMATSTLELEYEQISFVLGEDYLVTFQEKVGDHFNHIRDRIREGLGIIRDRSCDYLLCLLLEAILDDYQKTIEKLEVSESEINSFDLELDPSPQVLREIETHKVRVDQIKRALISLREIFLKIEREKPKLIQTKHLKYYVELKDFTISLIDNCDRLTSRLESASNLFFSIQSHRMNQVMKILTVISSIFIPLSFLVGVYGMNFNYMPELQWRWGYFVLIGVMLTLIISMIIYFRKKKWI</sequence>
<evidence type="ECO:0000313" key="10">
    <source>
        <dbReference type="Proteomes" id="UP001597201"/>
    </source>
</evidence>
<keyword evidence="8" id="KW-0460">Magnesium</keyword>
<comment type="function">
    <text evidence="8">Mediates influx of magnesium ions.</text>
</comment>
<dbReference type="SUPFAM" id="SSF143865">
    <property type="entry name" value="CorA soluble domain-like"/>
    <property type="match status" value="1"/>
</dbReference>
<dbReference type="CDD" id="cd12828">
    <property type="entry name" value="TmCorA-like_1"/>
    <property type="match status" value="1"/>
</dbReference>
<dbReference type="PANTHER" id="PTHR46494:SF1">
    <property type="entry name" value="CORA FAMILY METAL ION TRANSPORTER (EUROFUNG)"/>
    <property type="match status" value="1"/>
</dbReference>
<evidence type="ECO:0000256" key="4">
    <source>
        <dbReference type="ARBA" id="ARBA00022475"/>
    </source>
</evidence>
<name>A0ABW3Y0P6_9FLAO</name>
<dbReference type="InterPro" id="IPR002523">
    <property type="entry name" value="MgTranspt_CorA/ZnTranspt_ZntB"/>
</dbReference>
<keyword evidence="4 8" id="KW-1003">Cell membrane</keyword>
<evidence type="ECO:0000256" key="3">
    <source>
        <dbReference type="ARBA" id="ARBA00022448"/>
    </source>
</evidence>
<dbReference type="RefSeq" id="WP_377177447.1">
    <property type="nucleotide sequence ID" value="NZ_JBHTMY010000002.1"/>
</dbReference>
<dbReference type="Pfam" id="PF01544">
    <property type="entry name" value="CorA"/>
    <property type="match status" value="1"/>
</dbReference>
<dbReference type="InterPro" id="IPR004488">
    <property type="entry name" value="Mg/Co-transport_prot_CorA"/>
</dbReference>
<dbReference type="EMBL" id="JBHTMY010000002">
    <property type="protein sequence ID" value="MFD1315366.1"/>
    <property type="molecule type" value="Genomic_DNA"/>
</dbReference>
<evidence type="ECO:0000313" key="9">
    <source>
        <dbReference type="EMBL" id="MFD1315366.1"/>
    </source>
</evidence>
<evidence type="ECO:0000256" key="2">
    <source>
        <dbReference type="ARBA" id="ARBA00009765"/>
    </source>
</evidence>
<organism evidence="9 10">
    <name type="scientific">Namhaeicola litoreus</name>
    <dbReference type="NCBI Taxonomy" id="1052145"/>
    <lineage>
        <taxon>Bacteria</taxon>
        <taxon>Pseudomonadati</taxon>
        <taxon>Bacteroidota</taxon>
        <taxon>Flavobacteriia</taxon>
        <taxon>Flavobacteriales</taxon>
        <taxon>Flavobacteriaceae</taxon>
        <taxon>Namhaeicola</taxon>
    </lineage>
</organism>
<evidence type="ECO:0000256" key="7">
    <source>
        <dbReference type="ARBA" id="ARBA00023136"/>
    </source>
</evidence>